<comment type="caution">
    <text evidence="1">The sequence shown here is derived from an EMBL/GenBank/DDBJ whole genome shotgun (WGS) entry which is preliminary data.</text>
</comment>
<protein>
    <submittedName>
        <fullName evidence="1">Uncharacterized protein</fullName>
    </submittedName>
</protein>
<proteinExistence type="predicted"/>
<reference evidence="1" key="2">
    <citation type="submission" date="2021-05" db="EMBL/GenBank/DDBJ databases">
        <title>Protein family content uncovers lineage relationships and bacterial pathway maintenance mechanisms in DPANN archaea.</title>
        <authorList>
            <person name="Castelle C.J."/>
            <person name="Meheust R."/>
            <person name="Jaffe A.L."/>
            <person name="Seitz K."/>
            <person name="Gong X."/>
            <person name="Baker B.J."/>
            <person name="Banfield J.F."/>
        </authorList>
    </citation>
    <scope>NUCLEOTIDE SEQUENCE</scope>
    <source>
        <strain evidence="1">RIFCSPHIGHO2_01_FULL_AR10_44_11</strain>
    </source>
</reference>
<evidence type="ECO:0000313" key="2">
    <source>
        <dbReference type="Proteomes" id="UP000677687"/>
    </source>
</evidence>
<reference evidence="1" key="1">
    <citation type="submission" date="2021-03" db="EMBL/GenBank/DDBJ databases">
        <authorList>
            <person name="Jaffe A."/>
        </authorList>
    </citation>
    <scope>NUCLEOTIDE SEQUENCE</scope>
    <source>
        <strain evidence="1">RIFCSPHIGHO2_01_FULL_AR10_44_11</strain>
    </source>
</reference>
<accession>A0A8T4KUJ0</accession>
<sequence>MDTHDDSGLKENLVQELEKGKEELLKKLSPKFNELSLDIQQIMEFSKDPVFLAVLLFKLAEEREKTNSAMDKINEKFDSIMFALKTRNVEEHSQPAGQKFSVLPEQDQVIIGLAEKNGSIDASAVQSVLGYKGKNAASQRLNKLYKEGMLRKVQSGKKVLYLAKI</sequence>
<dbReference type="EMBL" id="JAGVWD010000014">
    <property type="protein sequence ID" value="MBS3057202.1"/>
    <property type="molecule type" value="Genomic_DNA"/>
</dbReference>
<organism evidence="1 2">
    <name type="scientific">Candidatus Iainarchaeum sp</name>
    <dbReference type="NCBI Taxonomy" id="3101447"/>
    <lineage>
        <taxon>Archaea</taxon>
        <taxon>Candidatus Iainarchaeota</taxon>
        <taxon>Candidatus Iainarchaeia</taxon>
        <taxon>Candidatus Iainarchaeales</taxon>
        <taxon>Candidatus Iainarchaeaceae</taxon>
        <taxon>Candidatus Iainarchaeum</taxon>
    </lineage>
</organism>
<gene>
    <name evidence="1" type="ORF">J4415_01080</name>
</gene>
<dbReference type="Proteomes" id="UP000677687">
    <property type="component" value="Unassembled WGS sequence"/>
</dbReference>
<dbReference type="AlphaFoldDB" id="A0A8T4KUJ0"/>
<name>A0A8T4KUJ0_9ARCH</name>
<evidence type="ECO:0000313" key="1">
    <source>
        <dbReference type="EMBL" id="MBS3057202.1"/>
    </source>
</evidence>